<gene>
    <name evidence="1" type="ORF">MNBD_ALPHA01-1834</name>
</gene>
<proteinExistence type="predicted"/>
<accession>A0A3B0SAF1</accession>
<reference evidence="1" key="1">
    <citation type="submission" date="2018-06" db="EMBL/GenBank/DDBJ databases">
        <authorList>
            <person name="Zhirakovskaya E."/>
        </authorList>
    </citation>
    <scope>NUCLEOTIDE SEQUENCE</scope>
</reference>
<sequence>MLNDLEDLPDDTDELKAIIAGLTADLNSQTLL</sequence>
<feature type="non-terminal residue" evidence="1">
    <location>
        <position position="32"/>
    </location>
</feature>
<dbReference type="EMBL" id="UOEJ01000156">
    <property type="protein sequence ID" value="VAW02058.1"/>
    <property type="molecule type" value="Genomic_DNA"/>
</dbReference>
<dbReference type="AlphaFoldDB" id="A0A3B0SAF1"/>
<protein>
    <submittedName>
        <fullName evidence="1">Uncharacterized protein</fullName>
    </submittedName>
</protein>
<evidence type="ECO:0000313" key="1">
    <source>
        <dbReference type="EMBL" id="VAW02058.1"/>
    </source>
</evidence>
<name>A0A3B0SAF1_9ZZZZ</name>
<organism evidence="1">
    <name type="scientific">hydrothermal vent metagenome</name>
    <dbReference type="NCBI Taxonomy" id="652676"/>
    <lineage>
        <taxon>unclassified sequences</taxon>
        <taxon>metagenomes</taxon>
        <taxon>ecological metagenomes</taxon>
    </lineage>
</organism>